<dbReference type="Pfam" id="PF00505">
    <property type="entry name" value="HMG_box"/>
    <property type="match status" value="1"/>
</dbReference>
<evidence type="ECO:0000256" key="4">
    <source>
        <dbReference type="SAM" id="MobiDB-lite"/>
    </source>
</evidence>
<dbReference type="GO" id="GO:0005634">
    <property type="term" value="C:nucleus"/>
    <property type="evidence" value="ECO:0007669"/>
    <property type="project" value="UniProtKB-UniRule"/>
</dbReference>
<dbReference type="SMART" id="SM00398">
    <property type="entry name" value="HMG"/>
    <property type="match status" value="1"/>
</dbReference>
<evidence type="ECO:0000313" key="7">
    <source>
        <dbReference type="Proteomes" id="UP000001861"/>
    </source>
</evidence>
<dbReference type="InterPro" id="IPR036910">
    <property type="entry name" value="HMG_box_dom_sf"/>
</dbReference>
<dbReference type="InterPro" id="IPR009071">
    <property type="entry name" value="HMG_box_dom"/>
</dbReference>
<evidence type="ECO:0000256" key="3">
    <source>
        <dbReference type="PROSITE-ProRule" id="PRU00267"/>
    </source>
</evidence>
<keyword evidence="2" id="KW-0804">Transcription</keyword>
<dbReference type="EMBL" id="AACS02000004">
    <property type="protein sequence ID" value="EAU83176.1"/>
    <property type="molecule type" value="Genomic_DNA"/>
</dbReference>
<dbReference type="RefSeq" id="XP_001838667.1">
    <property type="nucleotide sequence ID" value="XM_001838615.1"/>
</dbReference>
<dbReference type="CDD" id="cd01389">
    <property type="entry name" value="HMG-box_ROX1-like"/>
    <property type="match status" value="1"/>
</dbReference>
<comment type="caution">
    <text evidence="6">The sequence shown here is derived from an EMBL/GenBank/DDBJ whole genome shotgun (WGS) entry which is preliminary data.</text>
</comment>
<organism evidence="6 7">
    <name type="scientific">Coprinopsis cinerea (strain Okayama-7 / 130 / ATCC MYA-4618 / FGSC 9003)</name>
    <name type="common">Inky cap fungus</name>
    <name type="synonym">Hormographiella aspergillata</name>
    <dbReference type="NCBI Taxonomy" id="240176"/>
    <lineage>
        <taxon>Eukaryota</taxon>
        <taxon>Fungi</taxon>
        <taxon>Dikarya</taxon>
        <taxon>Basidiomycota</taxon>
        <taxon>Agaricomycotina</taxon>
        <taxon>Agaricomycetes</taxon>
        <taxon>Agaricomycetidae</taxon>
        <taxon>Agaricales</taxon>
        <taxon>Agaricineae</taxon>
        <taxon>Psathyrellaceae</taxon>
        <taxon>Coprinopsis</taxon>
    </lineage>
</organism>
<feature type="region of interest" description="Disordered" evidence="4">
    <location>
        <begin position="78"/>
        <end position="126"/>
    </location>
</feature>
<accession>A8P431</accession>
<feature type="domain" description="HMG box" evidence="5">
    <location>
        <begin position="17"/>
        <end position="87"/>
    </location>
</feature>
<dbReference type="eggNOG" id="KOG0527">
    <property type="taxonomic scope" value="Eukaryota"/>
</dbReference>
<dbReference type="AlphaFoldDB" id="A8P431"/>
<gene>
    <name evidence="6" type="ORF">CC1G_07858</name>
</gene>
<protein>
    <recommendedName>
        <fullName evidence="5">HMG box domain-containing protein</fullName>
    </recommendedName>
</protein>
<evidence type="ECO:0000259" key="5">
    <source>
        <dbReference type="PROSITE" id="PS50118"/>
    </source>
</evidence>
<feature type="region of interest" description="Disordered" evidence="4">
    <location>
        <begin position="152"/>
        <end position="239"/>
    </location>
</feature>
<dbReference type="InParanoid" id="A8P431"/>
<dbReference type="GO" id="GO:0001228">
    <property type="term" value="F:DNA-binding transcription activator activity, RNA polymerase II-specific"/>
    <property type="evidence" value="ECO:0007669"/>
    <property type="project" value="TreeGrafter"/>
</dbReference>
<keyword evidence="7" id="KW-1185">Reference proteome</keyword>
<feature type="compositionally biased region" description="Basic residues" evidence="4">
    <location>
        <begin position="115"/>
        <end position="126"/>
    </location>
</feature>
<dbReference type="OMA" id="PDCYSLA"/>
<dbReference type="InterPro" id="IPR050140">
    <property type="entry name" value="SRY-related_HMG-box_TF-like"/>
</dbReference>
<feature type="compositionally biased region" description="Polar residues" evidence="4">
    <location>
        <begin position="188"/>
        <end position="205"/>
    </location>
</feature>
<dbReference type="PANTHER" id="PTHR10270:SF161">
    <property type="entry name" value="SEX-DETERMINING REGION Y PROTEIN"/>
    <property type="match status" value="1"/>
</dbReference>
<dbReference type="GO" id="GO:0000978">
    <property type="term" value="F:RNA polymerase II cis-regulatory region sequence-specific DNA binding"/>
    <property type="evidence" value="ECO:0007669"/>
    <property type="project" value="TreeGrafter"/>
</dbReference>
<feature type="compositionally biased region" description="Low complexity" evidence="4">
    <location>
        <begin position="227"/>
        <end position="239"/>
    </location>
</feature>
<dbReference type="KEGG" id="cci:CC1G_07858"/>
<reference evidence="6 7" key="1">
    <citation type="journal article" date="2010" name="Proc. Natl. Acad. Sci. U.S.A.">
        <title>Insights into evolution of multicellular fungi from the assembled chromosomes of the mushroom Coprinopsis cinerea (Coprinus cinereus).</title>
        <authorList>
            <person name="Stajich J.E."/>
            <person name="Wilke S.K."/>
            <person name="Ahren D."/>
            <person name="Au C.H."/>
            <person name="Birren B.W."/>
            <person name="Borodovsky M."/>
            <person name="Burns C."/>
            <person name="Canback B."/>
            <person name="Casselton L.A."/>
            <person name="Cheng C.K."/>
            <person name="Deng J."/>
            <person name="Dietrich F.S."/>
            <person name="Fargo D.C."/>
            <person name="Farman M.L."/>
            <person name="Gathman A.C."/>
            <person name="Goldberg J."/>
            <person name="Guigo R."/>
            <person name="Hoegger P.J."/>
            <person name="Hooker J.B."/>
            <person name="Huggins A."/>
            <person name="James T.Y."/>
            <person name="Kamada T."/>
            <person name="Kilaru S."/>
            <person name="Kodira C."/>
            <person name="Kues U."/>
            <person name="Kupfer D."/>
            <person name="Kwan H.S."/>
            <person name="Lomsadze A."/>
            <person name="Li W."/>
            <person name="Lilly W.W."/>
            <person name="Ma L.J."/>
            <person name="Mackey A.J."/>
            <person name="Manning G."/>
            <person name="Martin F."/>
            <person name="Muraguchi H."/>
            <person name="Natvig D.O."/>
            <person name="Palmerini H."/>
            <person name="Ramesh M.A."/>
            <person name="Rehmeyer C.J."/>
            <person name="Roe B.A."/>
            <person name="Shenoy N."/>
            <person name="Stanke M."/>
            <person name="Ter-Hovhannisyan V."/>
            <person name="Tunlid A."/>
            <person name="Velagapudi R."/>
            <person name="Vision T.J."/>
            <person name="Zeng Q."/>
            <person name="Zolan M.E."/>
            <person name="Pukkila P.J."/>
        </authorList>
    </citation>
    <scope>NUCLEOTIDE SEQUENCE [LARGE SCALE GENOMIC DNA]</scope>
    <source>
        <strain evidence="7">Okayama-7 / 130 / ATCC MYA-4618 / FGSC 9003</strain>
    </source>
</reference>
<dbReference type="SUPFAM" id="SSF47095">
    <property type="entry name" value="HMG-box"/>
    <property type="match status" value="1"/>
</dbReference>
<dbReference type="GeneID" id="6015260"/>
<evidence type="ECO:0000256" key="2">
    <source>
        <dbReference type="ARBA" id="ARBA00023163"/>
    </source>
</evidence>
<evidence type="ECO:0000313" key="6">
    <source>
        <dbReference type="EMBL" id="EAU83176.1"/>
    </source>
</evidence>
<dbReference type="Proteomes" id="UP000001861">
    <property type="component" value="Unassembled WGS sequence"/>
</dbReference>
<sequence>MSSSSSSSSPQAPKTRIKRPRNSWLVFRVARWNVWKKANLKPVLPQPIVSKIISLEWQSMSDDEKLHYKREADKLAAEHQLNHPGYSYKPRRDANAKKRKATVDEENVAPDGKVGKSKAKSNGKKQKAAMLEKIVASTSVFQKAIETRVREVDESVAQAGPSSEARTPIGNQPRATASASDGGDAPITQRTSPITDKPQSGTEQRVVSRGKKPLTTSTRFEPQLSGETTSSERPSTESTQHPIEFSFVFEHCSVDTGVHQRSNQPKAIVARPTPRYPTNYSKQSSTPQTASLNAFDTTQEIPLISGGQRIDETSSQLQHEFTYYQLTPTATAYVQQQRSVSQPTVSTTIPSRPKAPLPFARAASAPSRVTVDNASTFSAVGTGVQPQNPATLTSYGDNTRLQALQQYGHDTSPLLAEQASIGQGAPSAGYLEAQGAVGGTGAYSAAFDSNSASVSTGVQQSQPGVAYTDNFNLTQAVPQQQLNVDQYYGTNDYGEQYRIQSAPQPIQPIHDEASTSGVTLNSQIQTPILDPAYPNSIGFVQPQDSVTDTSYSNSTPQIHSQQRIKNPELVAPLQPIGSSFNLNYAGFSTDEQPYINHYSMHPMGLGYNHCAYQPLSQYAEDSNGFQVPAAQPGNYNTFTASGGTTTSTTNTQNPMHGFTHEDFSLFQTATEYYSNLGEELNEDRLDDFLWKNC</sequence>
<proteinExistence type="predicted"/>
<dbReference type="Gene3D" id="1.10.30.10">
    <property type="entry name" value="High mobility group box domain"/>
    <property type="match status" value="1"/>
</dbReference>
<feature type="compositionally biased region" description="Polar residues" evidence="4">
    <location>
        <begin position="276"/>
        <end position="289"/>
    </location>
</feature>
<keyword evidence="1 3" id="KW-0238">DNA-binding</keyword>
<dbReference type="PROSITE" id="PS50118">
    <property type="entry name" value="HMG_BOX_2"/>
    <property type="match status" value="1"/>
</dbReference>
<name>A8P431_COPC7</name>
<dbReference type="PANTHER" id="PTHR10270">
    <property type="entry name" value="SOX TRANSCRIPTION FACTOR"/>
    <property type="match status" value="1"/>
</dbReference>
<feature type="compositionally biased region" description="Polar residues" evidence="4">
    <location>
        <begin position="160"/>
        <end position="179"/>
    </location>
</feature>
<evidence type="ECO:0000256" key="1">
    <source>
        <dbReference type="ARBA" id="ARBA00023125"/>
    </source>
</evidence>
<feature type="DNA-binding region" description="HMG box" evidence="3">
    <location>
        <begin position="17"/>
        <end position="87"/>
    </location>
</feature>
<dbReference type="OrthoDB" id="6247875at2759"/>
<feature type="region of interest" description="Disordered" evidence="4">
    <location>
        <begin position="270"/>
        <end position="289"/>
    </location>
</feature>
<dbReference type="VEuPathDB" id="FungiDB:CC1G_07858"/>
<keyword evidence="3" id="KW-0539">Nucleus</keyword>
<dbReference type="GO" id="GO:0030154">
    <property type="term" value="P:cell differentiation"/>
    <property type="evidence" value="ECO:0007669"/>
    <property type="project" value="TreeGrafter"/>
</dbReference>